<dbReference type="InterPro" id="IPR003439">
    <property type="entry name" value="ABC_transporter-like_ATP-bd"/>
</dbReference>
<dbReference type="InterPro" id="IPR017871">
    <property type="entry name" value="ABC_transporter-like_CS"/>
</dbReference>
<feature type="domain" description="ABC transporter" evidence="4">
    <location>
        <begin position="5"/>
        <end position="232"/>
    </location>
</feature>
<dbReference type="SUPFAM" id="SSF52540">
    <property type="entry name" value="P-loop containing nucleoside triphosphate hydrolases"/>
    <property type="match status" value="2"/>
</dbReference>
<evidence type="ECO:0000256" key="3">
    <source>
        <dbReference type="ARBA" id="ARBA00022840"/>
    </source>
</evidence>
<dbReference type="Pfam" id="PF00005">
    <property type="entry name" value="ABC_tran"/>
    <property type="match status" value="2"/>
</dbReference>
<evidence type="ECO:0000313" key="5">
    <source>
        <dbReference type="EMBL" id="MBG2878677.1"/>
    </source>
</evidence>
<dbReference type="PANTHER" id="PTHR19211">
    <property type="entry name" value="ATP-BINDING TRANSPORT PROTEIN-RELATED"/>
    <property type="match status" value="1"/>
</dbReference>
<evidence type="ECO:0000313" key="6">
    <source>
        <dbReference type="Proteomes" id="UP000614721"/>
    </source>
</evidence>
<evidence type="ECO:0000256" key="1">
    <source>
        <dbReference type="ARBA" id="ARBA00022737"/>
    </source>
</evidence>
<reference evidence="5 6" key="1">
    <citation type="submission" date="2020-11" db="EMBL/GenBank/DDBJ databases">
        <title>Enhanced detection system for hospital associated transmission using whole genome sequencing surveillance.</title>
        <authorList>
            <person name="Harrison L.H."/>
            <person name="Van Tyne D."/>
            <person name="Marsh J.W."/>
            <person name="Griffith M.P."/>
            <person name="Snyder D.J."/>
            <person name="Cooper V.S."/>
            <person name="Mustapha M."/>
        </authorList>
    </citation>
    <scope>NUCLEOTIDE SEQUENCE [LARGE SCALE GENOMIC DNA]</scope>
    <source>
        <strain evidence="5 6">PR00075</strain>
    </source>
</reference>
<name>A0ABS0IRQ5_9GAMM</name>
<organism evidence="5 6">
    <name type="scientific">Proteus alimentorum</name>
    <dbReference type="NCBI Taxonomy" id="1973495"/>
    <lineage>
        <taxon>Bacteria</taxon>
        <taxon>Pseudomonadati</taxon>
        <taxon>Pseudomonadota</taxon>
        <taxon>Gammaproteobacteria</taxon>
        <taxon>Enterobacterales</taxon>
        <taxon>Morganellaceae</taxon>
        <taxon>Proteus</taxon>
    </lineage>
</organism>
<dbReference type="Gene3D" id="3.40.50.300">
    <property type="entry name" value="P-loop containing nucleotide triphosphate hydrolases"/>
    <property type="match status" value="2"/>
</dbReference>
<dbReference type="PROSITE" id="PS00211">
    <property type="entry name" value="ABC_TRANSPORTER_1"/>
    <property type="match status" value="1"/>
</dbReference>
<keyword evidence="6" id="KW-1185">Reference proteome</keyword>
<dbReference type="PROSITE" id="PS50893">
    <property type="entry name" value="ABC_TRANSPORTER_2"/>
    <property type="match status" value="2"/>
</dbReference>
<protein>
    <submittedName>
        <fullName evidence="5">ABC-F family ATP-binding cassette domain-containing protein</fullName>
    </submittedName>
</protein>
<keyword evidence="1" id="KW-0677">Repeat</keyword>
<sequence length="586" mass="66195">MSTLLSTQNLSFHNNHGLLLNDISLALIKGEKIGLIGFNGCGKSTLLKLLSHQLSPSSGVISVANQTVMAYIEQHLPTELQSMTLMDAVLHKLPEEYRLSEGWRAELLLSEMGFKLHEKDLLISQLSGGQHTRLLLARALIIEPDLLLLDEPSNHLDLPTILWLETFLKQWRGSFILVSHDNTLLDNVTNCTWIIRDKSLSIFRLPCSQARVAQEEQDISAQHRHDAQQKEIDRIAQSAKQLAIWGHVYDNENLSRKAKQMEKHIVRLKDEQTEAASGNQWVLQFSGTTLRADRLCELNQLAVIPAENEPVLYTVENQRIKSGDRVAIIGANGTGKSSLLKMICSLSLVEISEQNAIKLHPRVELGYYDQKIAQLVDNDTLSDALKPFAPLTDEQRKMALISAGFVYTRHEQKVSTLSGGERARLLFVGLSLANYSLLMLDEPTNHIDMEGKMALAEQVSQFPGGILLVSHDRELIENSCNRFWYIHNGVLTEHYDIEVIYQLISEEEISETQLLDKLNNLQDISSVSLVSHHDDDDDDDEKLFKLIELEEKLEADLARKTNHQKPALQAQWKLEISQLKQALKLI</sequence>
<feature type="domain" description="ABC transporter" evidence="4">
    <location>
        <begin position="290"/>
        <end position="513"/>
    </location>
</feature>
<dbReference type="InterPro" id="IPR003593">
    <property type="entry name" value="AAA+_ATPase"/>
</dbReference>
<gene>
    <name evidence="5" type="ORF">I4902_05285</name>
</gene>
<proteinExistence type="predicted"/>
<dbReference type="EMBL" id="JADSJP010000006">
    <property type="protein sequence ID" value="MBG2878677.1"/>
    <property type="molecule type" value="Genomic_DNA"/>
</dbReference>
<dbReference type="PANTHER" id="PTHR19211:SF14">
    <property type="entry name" value="ATP-BINDING CASSETTE SUB-FAMILY F MEMBER 1"/>
    <property type="match status" value="1"/>
</dbReference>
<keyword evidence="2" id="KW-0547">Nucleotide-binding</keyword>
<dbReference type="InterPro" id="IPR027417">
    <property type="entry name" value="P-loop_NTPase"/>
</dbReference>
<comment type="caution">
    <text evidence="5">The sequence shown here is derived from an EMBL/GenBank/DDBJ whole genome shotgun (WGS) entry which is preliminary data.</text>
</comment>
<dbReference type="RefSeq" id="WP_196566490.1">
    <property type="nucleotide sequence ID" value="NZ_JADRYY010000005.1"/>
</dbReference>
<evidence type="ECO:0000259" key="4">
    <source>
        <dbReference type="PROSITE" id="PS50893"/>
    </source>
</evidence>
<accession>A0ABS0IRQ5</accession>
<evidence type="ECO:0000256" key="2">
    <source>
        <dbReference type="ARBA" id="ARBA00022741"/>
    </source>
</evidence>
<dbReference type="CDD" id="cd03221">
    <property type="entry name" value="ABCF_EF-3"/>
    <property type="match status" value="2"/>
</dbReference>
<dbReference type="SMART" id="SM00382">
    <property type="entry name" value="AAA"/>
    <property type="match status" value="2"/>
</dbReference>
<dbReference type="Proteomes" id="UP000614721">
    <property type="component" value="Unassembled WGS sequence"/>
</dbReference>
<dbReference type="GO" id="GO:0005524">
    <property type="term" value="F:ATP binding"/>
    <property type="evidence" value="ECO:0007669"/>
    <property type="project" value="UniProtKB-KW"/>
</dbReference>
<dbReference type="InterPro" id="IPR050611">
    <property type="entry name" value="ABCF"/>
</dbReference>
<keyword evidence="3 5" id="KW-0067">ATP-binding</keyword>